<dbReference type="SUPFAM" id="SSF52799">
    <property type="entry name" value="(Phosphotyrosine protein) phosphatases II"/>
    <property type="match status" value="1"/>
</dbReference>
<dbReference type="PROSITE" id="PS00383">
    <property type="entry name" value="TYR_PHOSPHATASE_1"/>
    <property type="match status" value="1"/>
</dbReference>
<gene>
    <name evidence="8" type="ORF">EDB92DRAFT_1939830</name>
</gene>
<dbReference type="Pfam" id="PF00782">
    <property type="entry name" value="DSPc"/>
    <property type="match status" value="1"/>
</dbReference>
<dbReference type="GO" id="GO:0017017">
    <property type="term" value="F:MAP kinase tyrosine/serine/threonine phosphatase activity"/>
    <property type="evidence" value="ECO:0007669"/>
    <property type="project" value="TreeGrafter"/>
</dbReference>
<organism evidence="8 9">
    <name type="scientific">Lactarius akahatsu</name>
    <dbReference type="NCBI Taxonomy" id="416441"/>
    <lineage>
        <taxon>Eukaryota</taxon>
        <taxon>Fungi</taxon>
        <taxon>Dikarya</taxon>
        <taxon>Basidiomycota</taxon>
        <taxon>Agaricomycotina</taxon>
        <taxon>Agaricomycetes</taxon>
        <taxon>Russulales</taxon>
        <taxon>Russulaceae</taxon>
        <taxon>Lactarius</taxon>
    </lineage>
</organism>
<dbReference type="InterPro" id="IPR000387">
    <property type="entry name" value="Tyr_Pase_dom"/>
</dbReference>
<dbReference type="PANTHER" id="PTHR10159:SF519">
    <property type="entry name" value="DUAL SPECIFICITY PROTEIN PHOSPHATASE MPK3"/>
    <property type="match status" value="1"/>
</dbReference>
<dbReference type="InterPro" id="IPR020422">
    <property type="entry name" value="TYR_PHOSPHATASE_DUAL_dom"/>
</dbReference>
<evidence type="ECO:0000256" key="3">
    <source>
        <dbReference type="ARBA" id="ARBA00022801"/>
    </source>
</evidence>
<evidence type="ECO:0000313" key="9">
    <source>
        <dbReference type="Proteomes" id="UP001201163"/>
    </source>
</evidence>
<accession>A0AAD4LUI9</accession>
<evidence type="ECO:0000259" key="6">
    <source>
        <dbReference type="PROSITE" id="PS50054"/>
    </source>
</evidence>
<evidence type="ECO:0000256" key="4">
    <source>
        <dbReference type="ARBA" id="ARBA00022912"/>
    </source>
</evidence>
<dbReference type="GO" id="GO:0008330">
    <property type="term" value="F:protein tyrosine/threonine phosphatase activity"/>
    <property type="evidence" value="ECO:0007669"/>
    <property type="project" value="TreeGrafter"/>
</dbReference>
<dbReference type="GO" id="GO:0033550">
    <property type="term" value="F:MAP kinase tyrosine phosphatase activity"/>
    <property type="evidence" value="ECO:0007669"/>
    <property type="project" value="TreeGrafter"/>
</dbReference>
<dbReference type="EC" id="3.1.3.48" evidence="2"/>
<feature type="compositionally biased region" description="Basic and acidic residues" evidence="5">
    <location>
        <begin position="199"/>
        <end position="225"/>
    </location>
</feature>
<evidence type="ECO:0000259" key="7">
    <source>
        <dbReference type="PROSITE" id="PS50056"/>
    </source>
</evidence>
<reference evidence="8" key="1">
    <citation type="submission" date="2022-01" db="EMBL/GenBank/DDBJ databases">
        <title>Comparative genomics reveals a dynamic genome evolution in the ectomycorrhizal milk-cap (Lactarius) mushrooms.</title>
        <authorList>
            <consortium name="DOE Joint Genome Institute"/>
            <person name="Lebreton A."/>
            <person name="Tang N."/>
            <person name="Kuo A."/>
            <person name="LaButti K."/>
            <person name="Drula E."/>
            <person name="Barry K."/>
            <person name="Clum A."/>
            <person name="Lipzen A."/>
            <person name="Mousain D."/>
            <person name="Ng V."/>
            <person name="Wang R."/>
            <person name="Wang X."/>
            <person name="Dai Y."/>
            <person name="Henrissat B."/>
            <person name="Grigoriev I.V."/>
            <person name="Guerin-Laguette A."/>
            <person name="Yu F."/>
            <person name="Martin F.M."/>
        </authorList>
    </citation>
    <scope>NUCLEOTIDE SEQUENCE</scope>
    <source>
        <strain evidence="8">QP</strain>
    </source>
</reference>
<name>A0AAD4LUI9_9AGAM</name>
<proteinExistence type="inferred from homology"/>
<dbReference type="PANTHER" id="PTHR10159">
    <property type="entry name" value="DUAL SPECIFICITY PROTEIN PHOSPHATASE"/>
    <property type="match status" value="1"/>
</dbReference>
<dbReference type="InterPro" id="IPR029021">
    <property type="entry name" value="Prot-tyrosine_phosphatase-like"/>
</dbReference>
<dbReference type="PROSITE" id="PS50056">
    <property type="entry name" value="TYR_PHOSPHATASE_2"/>
    <property type="match status" value="1"/>
</dbReference>
<evidence type="ECO:0000313" key="8">
    <source>
        <dbReference type="EMBL" id="KAH9000085.1"/>
    </source>
</evidence>
<dbReference type="EMBL" id="JAKELL010000002">
    <property type="protein sequence ID" value="KAH9000085.1"/>
    <property type="molecule type" value="Genomic_DNA"/>
</dbReference>
<dbReference type="PROSITE" id="PS50054">
    <property type="entry name" value="TYR_PHOSPHATASE_DUAL"/>
    <property type="match status" value="1"/>
</dbReference>
<dbReference type="InterPro" id="IPR000340">
    <property type="entry name" value="Dual-sp_phosphatase_cat-dom"/>
</dbReference>
<dbReference type="GO" id="GO:0005737">
    <property type="term" value="C:cytoplasm"/>
    <property type="evidence" value="ECO:0007669"/>
    <property type="project" value="TreeGrafter"/>
</dbReference>
<feature type="domain" description="Tyrosine-protein phosphatase" evidence="6">
    <location>
        <begin position="43"/>
        <end position="187"/>
    </location>
</feature>
<dbReference type="Proteomes" id="UP001201163">
    <property type="component" value="Unassembled WGS sequence"/>
</dbReference>
<dbReference type="GO" id="GO:0043409">
    <property type="term" value="P:negative regulation of MAPK cascade"/>
    <property type="evidence" value="ECO:0007669"/>
    <property type="project" value="TreeGrafter"/>
</dbReference>
<dbReference type="AlphaFoldDB" id="A0AAD4LUI9"/>
<comment type="caution">
    <text evidence="8">The sequence shown here is derived from an EMBL/GenBank/DDBJ whole genome shotgun (WGS) entry which is preliminary data.</text>
</comment>
<sequence length="264" mass="29841">MSFGVPFYELSFSQHYPNSLQDQPEKQRTMRPDRSAAKHNKRVASKIAPRLYLTCRSTASDVAQLTSLGITHVLSVLEDAPTFPSTARLRRLHISISDYDSEDILTHLPTTTSFIRGALAESPSNRVMVHCAMGVSRSATVVIAYLIATSRMTVHEALATVRAKRPIVRPNRGFVSQLHEYHSRFSNSLQAEIIDEPPIDEKREQEKSRKDGKPRWDHSTRSSREAADGYVYKALAALTLSPVTSFPHERFGGHEYWKLEHRIS</sequence>
<keyword evidence="4" id="KW-0904">Protein phosphatase</keyword>
<feature type="region of interest" description="Disordered" evidence="5">
    <location>
        <begin position="192"/>
        <end position="225"/>
    </location>
</feature>
<dbReference type="SMART" id="SM00195">
    <property type="entry name" value="DSPc"/>
    <property type="match status" value="1"/>
</dbReference>
<dbReference type="Gene3D" id="3.90.190.10">
    <property type="entry name" value="Protein tyrosine phosphatase superfamily"/>
    <property type="match status" value="1"/>
</dbReference>
<protein>
    <recommendedName>
        <fullName evidence="2">protein-tyrosine-phosphatase</fullName>
        <ecNumber evidence="2">3.1.3.48</ecNumber>
    </recommendedName>
</protein>
<feature type="domain" description="Tyrosine specific protein phosphatases" evidence="7">
    <location>
        <begin position="112"/>
        <end position="166"/>
    </location>
</feature>
<evidence type="ECO:0000256" key="1">
    <source>
        <dbReference type="ARBA" id="ARBA00008601"/>
    </source>
</evidence>
<evidence type="ECO:0000256" key="5">
    <source>
        <dbReference type="SAM" id="MobiDB-lite"/>
    </source>
</evidence>
<keyword evidence="3" id="KW-0378">Hydrolase</keyword>
<dbReference type="InterPro" id="IPR016130">
    <property type="entry name" value="Tyr_Pase_AS"/>
</dbReference>
<feature type="compositionally biased region" description="Basic and acidic residues" evidence="5">
    <location>
        <begin position="23"/>
        <end position="36"/>
    </location>
</feature>
<feature type="region of interest" description="Disordered" evidence="5">
    <location>
        <begin position="17"/>
        <end position="40"/>
    </location>
</feature>
<evidence type="ECO:0000256" key="2">
    <source>
        <dbReference type="ARBA" id="ARBA00013064"/>
    </source>
</evidence>
<dbReference type="CDD" id="cd14498">
    <property type="entry name" value="DSP"/>
    <property type="match status" value="1"/>
</dbReference>
<comment type="similarity">
    <text evidence="1">Belongs to the protein-tyrosine phosphatase family. Non-receptor class dual specificity subfamily.</text>
</comment>
<keyword evidence="9" id="KW-1185">Reference proteome</keyword>